<evidence type="ECO:0000256" key="3">
    <source>
        <dbReference type="ARBA" id="ARBA00023034"/>
    </source>
</evidence>
<sequence>MAICALRNFYLLEWSVQHCFPSGNELFLKVKTLPYTRRQHLGPEVFLRQQLSQHPCRTYRPENAALFILPSIFGLLYNGFSSCNLTYVFGEFSRELQKSWWYHRNNGSDHLLVVSGWQAQQLILNPELAFRTIRDKYSCTSFRLYMVKKFARAAREFISTSHLRAGGVFNGWRWSPETAKIFPIPYLAPSILQFCKYNATTGQVVCKVQYSRRQPGFQYILFFVGNLARKGAAIRSSLVLRTHEHLRQSALASTTFISGLRKCNTSTPFHSCILPNLSDAFYHRFYSESLFSVHMRGDDSSSSRFYDALSFGSPQIVVADRFLTDGAPFVDTINYKNFVNFVPESDVLESQLELYAVTNRFLEDEGAYQSLVNNQTMYMHDLLWHVSGSKVGHNIIKEALNYLT</sequence>
<feature type="domain" description="Exostosin GT47" evidence="4">
    <location>
        <begin position="46"/>
        <end position="349"/>
    </location>
</feature>
<dbReference type="InterPro" id="IPR004263">
    <property type="entry name" value="Exostosin"/>
</dbReference>
<dbReference type="EMBL" id="GBEZ01013824">
    <property type="protein sequence ID" value="JAC72199.1"/>
    <property type="molecule type" value="Transcribed_RNA"/>
</dbReference>
<proteinExistence type="inferred from homology"/>
<evidence type="ECO:0000256" key="1">
    <source>
        <dbReference type="ARBA" id="ARBA00004323"/>
    </source>
</evidence>
<name>A0A061RN81_9CHLO</name>
<comment type="subcellular location">
    <subcellularLocation>
        <location evidence="1">Golgi apparatus membrane</location>
        <topology evidence="1">Single-pass type II membrane protein</topology>
    </subcellularLocation>
</comment>
<dbReference type="GO" id="GO:0016757">
    <property type="term" value="F:glycosyltransferase activity"/>
    <property type="evidence" value="ECO:0007669"/>
    <property type="project" value="InterPro"/>
</dbReference>
<comment type="similarity">
    <text evidence="2">Belongs to the glycosyltransferase 47 family.</text>
</comment>
<dbReference type="AlphaFoldDB" id="A0A061RN81"/>
<organism evidence="5">
    <name type="scientific">Tetraselmis sp. GSL018</name>
    <dbReference type="NCBI Taxonomy" id="582737"/>
    <lineage>
        <taxon>Eukaryota</taxon>
        <taxon>Viridiplantae</taxon>
        <taxon>Chlorophyta</taxon>
        <taxon>core chlorophytes</taxon>
        <taxon>Chlorodendrophyceae</taxon>
        <taxon>Chlorodendrales</taxon>
        <taxon>Chlorodendraceae</taxon>
        <taxon>Tetraselmis</taxon>
    </lineage>
</organism>
<reference evidence="5" key="1">
    <citation type="submission" date="2014-05" db="EMBL/GenBank/DDBJ databases">
        <title>The transcriptome of the halophilic microalga Tetraselmis sp. GSL018 isolated from the Great Salt Lake, Utah.</title>
        <authorList>
            <person name="Jinkerson R.E."/>
            <person name="D'Adamo S."/>
            <person name="Posewitz M.C."/>
        </authorList>
    </citation>
    <scope>NUCLEOTIDE SEQUENCE</scope>
    <source>
        <strain evidence="5">GSL018</strain>
    </source>
</reference>
<dbReference type="PANTHER" id="PTHR11062">
    <property type="entry name" value="EXOSTOSIN HEPARAN SULFATE GLYCOSYLTRANSFERASE -RELATED"/>
    <property type="match status" value="1"/>
</dbReference>
<dbReference type="PANTHER" id="PTHR11062:SF281">
    <property type="entry name" value="EXOSTOSIN-LIKE 2"/>
    <property type="match status" value="1"/>
</dbReference>
<evidence type="ECO:0000256" key="2">
    <source>
        <dbReference type="ARBA" id="ARBA00010271"/>
    </source>
</evidence>
<keyword evidence="3" id="KW-0333">Golgi apparatus</keyword>
<evidence type="ECO:0000313" key="5">
    <source>
        <dbReference type="EMBL" id="JAC72199.1"/>
    </source>
</evidence>
<accession>A0A061RN81</accession>
<evidence type="ECO:0000259" key="4">
    <source>
        <dbReference type="Pfam" id="PF03016"/>
    </source>
</evidence>
<protein>
    <recommendedName>
        <fullName evidence="4">Exostosin GT47 domain-containing protein</fullName>
    </recommendedName>
</protein>
<gene>
    <name evidence="5" type="ORF">TSPGSL018_276</name>
</gene>
<dbReference type="Pfam" id="PF03016">
    <property type="entry name" value="Exostosin_GT47"/>
    <property type="match status" value="1"/>
</dbReference>
<dbReference type="GO" id="GO:0000139">
    <property type="term" value="C:Golgi membrane"/>
    <property type="evidence" value="ECO:0007669"/>
    <property type="project" value="UniProtKB-SubCell"/>
</dbReference>
<dbReference type="InterPro" id="IPR040911">
    <property type="entry name" value="Exostosin_GT47"/>
</dbReference>